<dbReference type="Proteomes" id="UP000297527">
    <property type="component" value="Unassembled WGS sequence"/>
</dbReference>
<protein>
    <submittedName>
        <fullName evidence="1">Uncharacterized protein</fullName>
    </submittedName>
</protein>
<dbReference type="EMBL" id="PQXN01000211">
    <property type="protein sequence ID" value="TGO49362.1"/>
    <property type="molecule type" value="Genomic_DNA"/>
</dbReference>
<name>A0A4Z1HPX6_9HELO</name>
<gene>
    <name evidence="1" type="ORF">BCON_0212g00070</name>
</gene>
<keyword evidence="2" id="KW-1185">Reference proteome</keyword>
<evidence type="ECO:0000313" key="1">
    <source>
        <dbReference type="EMBL" id="TGO49362.1"/>
    </source>
</evidence>
<proteinExistence type="predicted"/>
<organism evidence="1 2">
    <name type="scientific">Botryotinia convoluta</name>
    <dbReference type="NCBI Taxonomy" id="54673"/>
    <lineage>
        <taxon>Eukaryota</taxon>
        <taxon>Fungi</taxon>
        <taxon>Dikarya</taxon>
        <taxon>Ascomycota</taxon>
        <taxon>Pezizomycotina</taxon>
        <taxon>Leotiomycetes</taxon>
        <taxon>Helotiales</taxon>
        <taxon>Sclerotiniaceae</taxon>
        <taxon>Botryotinia</taxon>
    </lineage>
</organism>
<evidence type="ECO:0000313" key="2">
    <source>
        <dbReference type="Proteomes" id="UP000297527"/>
    </source>
</evidence>
<dbReference type="OrthoDB" id="8062037at2759"/>
<comment type="caution">
    <text evidence="1">The sequence shown here is derived from an EMBL/GenBank/DDBJ whole genome shotgun (WGS) entry which is preliminary data.</text>
</comment>
<accession>A0A4Z1HPX6</accession>
<sequence length="379" mass="43217">MNVAQELCVIDETFHTVCGHVITRINHEHVHCRNFDRNPYLEGQYIDCRCRAYHINQATVLDSSCKFCVNPETDAISNEWRSDEEAITPAEIQSRREFWARYTEEQRTLFARQEIFELEAETAKEAYEVGVQLHNEAADELTEEILDSLVLNSIRLDRTRSWYVAQQTYHFGQIRRGIPDDELEHLYDETDPNPAILAPVLPADVPDDEICGICRQSLHNPEADQNMCASPGNVALVNIHDVKPNSSHGDWRASSHLSLIVDKSRVGMRRTSSISSRKSSISTSYLINDNPPPITKRLIPMAESPPNHKLFRARHRATKISSTSPSSTFLFICAHLYSADLETIPFASMAIHTRQLFSYNVFHLCAGILSWWELIDPNV</sequence>
<reference evidence="1 2" key="1">
    <citation type="submission" date="2017-12" db="EMBL/GenBank/DDBJ databases">
        <title>Comparative genomics of Botrytis spp.</title>
        <authorList>
            <person name="Valero-Jimenez C.A."/>
            <person name="Tapia P."/>
            <person name="Veloso J."/>
            <person name="Silva-Moreno E."/>
            <person name="Staats M."/>
            <person name="Valdes J.H."/>
            <person name="Van Kan J.A.L."/>
        </authorList>
    </citation>
    <scope>NUCLEOTIDE SEQUENCE [LARGE SCALE GENOMIC DNA]</scope>
    <source>
        <strain evidence="1 2">MUCL11595</strain>
    </source>
</reference>
<dbReference type="AlphaFoldDB" id="A0A4Z1HPX6"/>